<evidence type="ECO:0000313" key="1">
    <source>
        <dbReference type="EMBL" id="MYM88822.1"/>
    </source>
</evidence>
<dbReference type="EMBL" id="WWCW01000056">
    <property type="protein sequence ID" value="MYM88822.1"/>
    <property type="molecule type" value="Genomic_DNA"/>
</dbReference>
<reference evidence="1 2" key="1">
    <citation type="submission" date="2020-01" db="EMBL/GenBank/DDBJ databases">
        <title>Novel species isolated from a subtropical stream in China.</title>
        <authorList>
            <person name="Lu H."/>
        </authorList>
    </citation>
    <scope>NUCLEOTIDE SEQUENCE [LARGE SCALE GENOMIC DNA]</scope>
    <source>
        <strain evidence="1 2">FT82W</strain>
    </source>
</reference>
<dbReference type="Proteomes" id="UP000470302">
    <property type="component" value="Unassembled WGS sequence"/>
</dbReference>
<comment type="caution">
    <text evidence="1">The sequence shown here is derived from an EMBL/GenBank/DDBJ whole genome shotgun (WGS) entry which is preliminary data.</text>
</comment>
<dbReference type="AlphaFoldDB" id="A0A845G5S1"/>
<accession>A0A845G5S1</accession>
<gene>
    <name evidence="1" type="ORF">GTP91_16780</name>
</gene>
<protein>
    <submittedName>
        <fullName evidence="1">Uncharacterized protein</fullName>
    </submittedName>
</protein>
<name>A0A845G5S1_9BURK</name>
<sequence>MQIIQFTEAVSLKTVKPAKTIFLNNTGQDVVLKFVTAPDLLLSAYTISNGVSAAIDSIRLGAVDYYSGHSHNVAIALGSTAVLNVTNNVLNMVISP</sequence>
<organism evidence="1 2">
    <name type="scientific">Duganella vulcania</name>
    <dbReference type="NCBI Taxonomy" id="2692166"/>
    <lineage>
        <taxon>Bacteria</taxon>
        <taxon>Pseudomonadati</taxon>
        <taxon>Pseudomonadota</taxon>
        <taxon>Betaproteobacteria</taxon>
        <taxon>Burkholderiales</taxon>
        <taxon>Oxalobacteraceae</taxon>
        <taxon>Telluria group</taxon>
        <taxon>Duganella</taxon>
    </lineage>
</organism>
<evidence type="ECO:0000313" key="2">
    <source>
        <dbReference type="Proteomes" id="UP000470302"/>
    </source>
</evidence>
<proteinExistence type="predicted"/>
<dbReference type="RefSeq" id="WP_161097829.1">
    <property type="nucleotide sequence ID" value="NZ_WWCW01000056.1"/>
</dbReference>